<comment type="caution">
    <text evidence="1">The sequence shown here is derived from an EMBL/GenBank/DDBJ whole genome shotgun (WGS) entry which is preliminary data.</text>
</comment>
<gene>
    <name evidence="1" type="ORF">MLD38_022334</name>
</gene>
<sequence>MVVLGYSYTKLCEFIMLRILGEHPFLQNSQKLGCNTIQLWAVEPTPINWGCRRLASVPWIIFWLIQEMPVVGKGHGHEGNERTVERTCWLIPPKRAAQKGSRRGIKLREKALAFALANSPSANSANSLEYFPDDMSDGSIGTSFDDEINSWASWETMRWKRSNQQWLLQFKWERQKPWRLSEWIRHSDETIMRSRPRSRTGLPIDRFMTSELLGFTAPLRNSIDSVSDRDFVMELLSANSIIAVRLSRLGEDWVWIHCTERLCFNRE</sequence>
<dbReference type="EMBL" id="CM042885">
    <property type="protein sequence ID" value="KAI4366460.1"/>
    <property type="molecule type" value="Genomic_DNA"/>
</dbReference>
<accession>A0ACB9QIY0</accession>
<dbReference type="Proteomes" id="UP001057402">
    <property type="component" value="Chromosome 6"/>
</dbReference>
<keyword evidence="2" id="KW-1185">Reference proteome</keyword>
<evidence type="ECO:0000313" key="2">
    <source>
        <dbReference type="Proteomes" id="UP001057402"/>
    </source>
</evidence>
<protein>
    <submittedName>
        <fullName evidence="1">Uncharacterized protein</fullName>
    </submittedName>
</protein>
<name>A0ACB9QIY0_9MYRT</name>
<organism evidence="1 2">
    <name type="scientific">Melastoma candidum</name>
    <dbReference type="NCBI Taxonomy" id="119954"/>
    <lineage>
        <taxon>Eukaryota</taxon>
        <taxon>Viridiplantae</taxon>
        <taxon>Streptophyta</taxon>
        <taxon>Embryophyta</taxon>
        <taxon>Tracheophyta</taxon>
        <taxon>Spermatophyta</taxon>
        <taxon>Magnoliopsida</taxon>
        <taxon>eudicotyledons</taxon>
        <taxon>Gunneridae</taxon>
        <taxon>Pentapetalae</taxon>
        <taxon>rosids</taxon>
        <taxon>malvids</taxon>
        <taxon>Myrtales</taxon>
        <taxon>Melastomataceae</taxon>
        <taxon>Melastomatoideae</taxon>
        <taxon>Melastomateae</taxon>
        <taxon>Melastoma</taxon>
    </lineage>
</organism>
<reference evidence="2" key="1">
    <citation type="journal article" date="2023" name="Front. Plant Sci.">
        <title>Chromosomal-level genome assembly of Melastoma candidum provides insights into trichome evolution.</title>
        <authorList>
            <person name="Zhong Y."/>
            <person name="Wu W."/>
            <person name="Sun C."/>
            <person name="Zou P."/>
            <person name="Liu Y."/>
            <person name="Dai S."/>
            <person name="Zhou R."/>
        </authorList>
    </citation>
    <scope>NUCLEOTIDE SEQUENCE [LARGE SCALE GENOMIC DNA]</scope>
</reference>
<proteinExistence type="predicted"/>
<evidence type="ECO:0000313" key="1">
    <source>
        <dbReference type="EMBL" id="KAI4366460.1"/>
    </source>
</evidence>